<evidence type="ECO:0000256" key="1">
    <source>
        <dbReference type="SAM" id="MobiDB-lite"/>
    </source>
</evidence>
<feature type="region of interest" description="Disordered" evidence="1">
    <location>
        <begin position="120"/>
        <end position="139"/>
    </location>
</feature>
<evidence type="ECO:0000313" key="2">
    <source>
        <dbReference type="EMBL" id="MFC3759798.1"/>
    </source>
</evidence>
<name>A0ABV7Y516_9ACTN</name>
<comment type="caution">
    <text evidence="2">The sequence shown here is derived from an EMBL/GenBank/DDBJ whole genome shotgun (WGS) entry which is preliminary data.</text>
</comment>
<evidence type="ECO:0000313" key="3">
    <source>
        <dbReference type="Proteomes" id="UP001595699"/>
    </source>
</evidence>
<dbReference type="EMBL" id="JBHRZH010000004">
    <property type="protein sequence ID" value="MFC3759798.1"/>
    <property type="molecule type" value="Genomic_DNA"/>
</dbReference>
<accession>A0ABV7Y516</accession>
<keyword evidence="3" id="KW-1185">Reference proteome</keyword>
<dbReference type="RefSeq" id="WP_205120364.1">
    <property type="nucleotide sequence ID" value="NZ_JAFBCM010000001.1"/>
</dbReference>
<organism evidence="2 3">
    <name type="scientific">Tenggerimyces flavus</name>
    <dbReference type="NCBI Taxonomy" id="1708749"/>
    <lineage>
        <taxon>Bacteria</taxon>
        <taxon>Bacillati</taxon>
        <taxon>Actinomycetota</taxon>
        <taxon>Actinomycetes</taxon>
        <taxon>Propionibacteriales</taxon>
        <taxon>Nocardioidaceae</taxon>
        <taxon>Tenggerimyces</taxon>
    </lineage>
</organism>
<sequence length="139" mass="15030">MTTTTTVGSHRYEVDVDETDDDRLSVTVVGSDADGQIVGELTGVLPATDLAAIARRLARGTGPALDLASIRRKYPNAYQPWTAVADRQLMEKYQNGTTVAELADHFGRHRNAIRTRLTKLGIDPDGPRGPGVVANEEQS</sequence>
<reference evidence="3" key="1">
    <citation type="journal article" date="2019" name="Int. J. Syst. Evol. Microbiol.">
        <title>The Global Catalogue of Microorganisms (GCM) 10K type strain sequencing project: providing services to taxonomists for standard genome sequencing and annotation.</title>
        <authorList>
            <consortium name="The Broad Institute Genomics Platform"/>
            <consortium name="The Broad Institute Genome Sequencing Center for Infectious Disease"/>
            <person name="Wu L."/>
            <person name="Ma J."/>
        </authorList>
    </citation>
    <scope>NUCLEOTIDE SEQUENCE [LARGE SCALE GENOMIC DNA]</scope>
    <source>
        <strain evidence="3">CGMCC 4.7241</strain>
    </source>
</reference>
<proteinExistence type="predicted"/>
<protein>
    <submittedName>
        <fullName evidence="2">Uncharacterized protein</fullName>
    </submittedName>
</protein>
<gene>
    <name evidence="2" type="ORF">ACFOUW_03045</name>
</gene>
<dbReference type="Proteomes" id="UP001595699">
    <property type="component" value="Unassembled WGS sequence"/>
</dbReference>
<dbReference type="Gene3D" id="1.10.10.60">
    <property type="entry name" value="Homeodomain-like"/>
    <property type="match status" value="1"/>
</dbReference>